<dbReference type="AlphaFoldDB" id="A0A110AZ60"/>
<evidence type="ECO:0000313" key="2">
    <source>
        <dbReference type="Proteomes" id="UP000218263"/>
    </source>
</evidence>
<organism evidence="1 2">
    <name type="scientific">Mucilaginibacter gotjawali</name>
    <dbReference type="NCBI Taxonomy" id="1550579"/>
    <lineage>
        <taxon>Bacteria</taxon>
        <taxon>Pseudomonadati</taxon>
        <taxon>Bacteroidota</taxon>
        <taxon>Sphingobacteriia</taxon>
        <taxon>Sphingobacteriales</taxon>
        <taxon>Sphingobacteriaceae</taxon>
        <taxon>Mucilaginibacter</taxon>
    </lineage>
</organism>
<protein>
    <submittedName>
        <fullName evidence="1">Uncharacterized protein</fullName>
    </submittedName>
</protein>
<reference evidence="1 2" key="1">
    <citation type="submission" date="2015-12" db="EMBL/GenBank/DDBJ databases">
        <title>Genome sequence of Mucilaginibacter gotjawali.</title>
        <authorList>
            <person name="Lee J.S."/>
            <person name="Lee K.C."/>
            <person name="Kim K.K."/>
            <person name="Lee B.W."/>
        </authorList>
    </citation>
    <scope>NUCLEOTIDE SEQUENCE [LARGE SCALE GENOMIC DNA]</scope>
    <source>
        <strain evidence="1 2">SA3-7</strain>
    </source>
</reference>
<dbReference type="EMBL" id="AP017313">
    <property type="protein sequence ID" value="BAU53695.1"/>
    <property type="molecule type" value="Genomic_DNA"/>
</dbReference>
<dbReference type="Proteomes" id="UP000218263">
    <property type="component" value="Chromosome"/>
</dbReference>
<evidence type="ECO:0000313" key="1">
    <source>
        <dbReference type="EMBL" id="BAU53695.1"/>
    </source>
</evidence>
<dbReference type="KEGG" id="mgot:MgSA37_01864"/>
<name>A0A110AZ60_9SPHI</name>
<proteinExistence type="predicted"/>
<accession>A0A110AZ60</accession>
<sequence length="79" mass="9225">MLLGVNLINVSNLLSKKWGQAYYMANQEYNLFNVVAIGASPKFTFDNSKLNSVNGRLRPYTIYEYYTKWRALLNISYNF</sequence>
<gene>
    <name evidence="1" type="ORF">MgSA37_01864</name>
</gene>
<keyword evidence="2" id="KW-1185">Reference proteome</keyword>